<dbReference type="STRING" id="3659.A0A0A0LE73"/>
<evidence type="ECO:0008006" key="6">
    <source>
        <dbReference type="Google" id="ProtNLM"/>
    </source>
</evidence>
<dbReference type="OMA" id="KKQYDIM"/>
<reference evidence="4 5" key="2">
    <citation type="journal article" date="2009" name="PLoS ONE">
        <title>An integrated genetic and cytogenetic map of the cucumber genome.</title>
        <authorList>
            <person name="Ren Y."/>
            <person name="Zhang Z."/>
            <person name="Liu J."/>
            <person name="Staub J.E."/>
            <person name="Han Y."/>
            <person name="Cheng Z."/>
            <person name="Li X."/>
            <person name="Lu J."/>
            <person name="Miao H."/>
            <person name="Kang H."/>
            <person name="Xie B."/>
            <person name="Gu X."/>
            <person name="Wang X."/>
            <person name="Du Y."/>
            <person name="Jin W."/>
            <person name="Huang S."/>
        </authorList>
    </citation>
    <scope>NUCLEOTIDE SEQUENCE [LARGE SCALE GENOMIC DNA]</scope>
    <source>
        <strain evidence="5">cv. 9930</strain>
    </source>
</reference>
<accession>A0A0A0LE73</accession>
<dbReference type="Proteomes" id="UP000029981">
    <property type="component" value="Chromosome 3"/>
</dbReference>
<dbReference type="eggNOG" id="ENOG502QSSX">
    <property type="taxonomic scope" value="Eukaryota"/>
</dbReference>
<organism evidence="4 5">
    <name type="scientific">Cucumis sativus</name>
    <name type="common">Cucumber</name>
    <dbReference type="NCBI Taxonomy" id="3659"/>
    <lineage>
        <taxon>Eukaryota</taxon>
        <taxon>Viridiplantae</taxon>
        <taxon>Streptophyta</taxon>
        <taxon>Embryophyta</taxon>
        <taxon>Tracheophyta</taxon>
        <taxon>Spermatophyta</taxon>
        <taxon>Magnoliopsida</taxon>
        <taxon>eudicotyledons</taxon>
        <taxon>Gunneridae</taxon>
        <taxon>Pentapetalae</taxon>
        <taxon>rosids</taxon>
        <taxon>fabids</taxon>
        <taxon>Cucurbitales</taxon>
        <taxon>Cucurbitaceae</taxon>
        <taxon>Benincaseae</taxon>
        <taxon>Cucumis</taxon>
    </lineage>
</organism>
<gene>
    <name evidence="4" type="ORF">Csa_3G895810</name>
</gene>
<sequence length="875" mass="100700">MEKLGFSSMKRLNQLKSPLSGSAQGTSKTFSFSSRSVPDSASSGNFVNLKIAAEKLMKEQASLKTDLEMANGKLRKSLEHARALEDKLQNALNENAKLQVKHKEDEKLWKGLESKFSSAKSLCDQLNETLQRLASQVQDAEKDKEVLEAKLSASSTAIDGLNQKMQELSIKVESVEETIRDREKELAELKIEKEDNCKLYREQQQRTADLIEEKDCMIKRFEETVTENRLIIEGLSSKLEEAQLELNLKEDKITSLIASRDDLQKEKRDLEMHNDEVHKKLKVSLLETRELEDLVNLLSEQLVELDRHSSNFLEKFNQLSLLSDSCFKLAKLESDVASDLAQKRYNKLHEKLICITSENNALNLINVESQQKVDGLQQVQESLKARHSEESRLAGEKIQKLESEIKTLVSEKIETESLISKLEGKIGTLSESSRLSDSKMQSLLQKISALEIENQYNIEKLEKELDGKAEEISTLMKESENHKKHADMIELEGEQLRNILKEKEDFILLSKEREKKLEDKIKENQALLVATEMKLSDAERQHDTMLESKQMELSRHLKEISHRNDQAINDIRNKYEVEKLEIVSKEKEKADQVVQEVERNCEQRLEEMKEESRQSLIRIQEEHAALLSQIQQEHARSEQIYKAKHSEELKYAQLQAENNLKEKLTSLRSEHEAQMKALRCQNEDECRKLQEELDLQRTKEDRQRTLLQLQWKVMGDKLQEDQEVSSKKDYSMSSIKMRDSGGSRKNKHALIRTANAEVSPYLQPTQTPVSQLLKTVEDMNTGSVANIPKHHRKVTRREYEVETTNGRTITKRRKTKSTVLFEDPRKHNKTPRRNTPRGSVVKKIKGGGESRPSNIGDLFSEGSLNPYADDPYAFD</sequence>
<feature type="region of interest" description="Disordered" evidence="3">
    <location>
        <begin position="813"/>
        <end position="875"/>
    </location>
</feature>
<feature type="region of interest" description="Disordered" evidence="3">
    <location>
        <begin position="720"/>
        <end position="746"/>
    </location>
</feature>
<proteinExistence type="predicted"/>
<evidence type="ECO:0000256" key="3">
    <source>
        <dbReference type="SAM" id="MobiDB-lite"/>
    </source>
</evidence>
<evidence type="ECO:0000313" key="4">
    <source>
        <dbReference type="EMBL" id="KGN60335.1"/>
    </source>
</evidence>
<feature type="compositionally biased region" description="Basic and acidic residues" evidence="3">
    <location>
        <begin position="720"/>
        <end position="742"/>
    </location>
</feature>
<keyword evidence="1 2" id="KW-0175">Coiled coil</keyword>
<dbReference type="EMBL" id="CM002924">
    <property type="protein sequence ID" value="KGN60335.1"/>
    <property type="molecule type" value="Genomic_DNA"/>
</dbReference>
<reference evidence="4 5" key="4">
    <citation type="journal article" date="2011" name="BMC Genomics">
        <title>RNA-Seq improves annotation of protein-coding genes in the cucumber genome.</title>
        <authorList>
            <person name="Li Z."/>
            <person name="Zhang Z."/>
            <person name="Yan P."/>
            <person name="Huang S."/>
            <person name="Fei Z."/>
            <person name="Lin K."/>
        </authorList>
    </citation>
    <scope>NUCLEOTIDE SEQUENCE [LARGE SCALE GENOMIC DNA]</scope>
    <source>
        <strain evidence="5">cv. 9930</strain>
    </source>
</reference>
<name>A0A0A0LE73_CUCSA</name>
<protein>
    <recommendedName>
        <fullName evidence="6">Synaptonemal complex protein</fullName>
    </recommendedName>
</protein>
<feature type="coiled-coil region" evidence="2">
    <location>
        <begin position="568"/>
        <end position="622"/>
    </location>
</feature>
<dbReference type="Gramene" id="KGN60335">
    <property type="protein sequence ID" value="KGN60335"/>
    <property type="gene ID" value="Csa_3G895810"/>
</dbReference>
<feature type="coiled-coil region" evidence="2">
    <location>
        <begin position="232"/>
        <end position="280"/>
    </location>
</feature>
<evidence type="ECO:0000313" key="5">
    <source>
        <dbReference type="Proteomes" id="UP000029981"/>
    </source>
</evidence>
<reference evidence="4 5" key="3">
    <citation type="journal article" date="2010" name="BMC Genomics">
        <title>Transcriptome sequencing and comparative analysis of cucumber flowers with different sex types.</title>
        <authorList>
            <person name="Guo S."/>
            <person name="Zheng Y."/>
            <person name="Joung J.G."/>
            <person name="Liu S."/>
            <person name="Zhang Z."/>
            <person name="Crasta O.R."/>
            <person name="Sobral B.W."/>
            <person name="Xu Y."/>
            <person name="Huang S."/>
            <person name="Fei Z."/>
        </authorList>
    </citation>
    <scope>NUCLEOTIDE SEQUENCE [LARGE SCALE GENOMIC DNA]</scope>
    <source>
        <strain evidence="5">cv. 9930</strain>
    </source>
</reference>
<feature type="compositionally biased region" description="Basic residues" evidence="3">
    <location>
        <begin position="826"/>
        <end position="845"/>
    </location>
</feature>
<dbReference type="AlphaFoldDB" id="A0A0A0LE73"/>
<feature type="coiled-coil region" evidence="2">
    <location>
        <begin position="384"/>
        <end position="418"/>
    </location>
</feature>
<dbReference type="PANTHER" id="PTHR23160">
    <property type="entry name" value="SYNAPTONEMAL COMPLEX PROTEIN-RELATED"/>
    <property type="match status" value="1"/>
</dbReference>
<keyword evidence="5" id="KW-1185">Reference proteome</keyword>
<feature type="coiled-coil region" evidence="2">
    <location>
        <begin position="53"/>
        <end position="192"/>
    </location>
</feature>
<evidence type="ECO:0000256" key="2">
    <source>
        <dbReference type="SAM" id="Coils"/>
    </source>
</evidence>
<evidence type="ECO:0000256" key="1">
    <source>
        <dbReference type="ARBA" id="ARBA00023054"/>
    </source>
</evidence>
<dbReference type="PANTHER" id="PTHR23160:SF3">
    <property type="entry name" value="SYNAPTONEMAL COMPLEX PROTEIN 1-RELATED"/>
    <property type="match status" value="1"/>
</dbReference>
<feature type="coiled-coil region" evidence="2">
    <location>
        <begin position="654"/>
        <end position="688"/>
    </location>
</feature>
<feature type="region of interest" description="Disordered" evidence="3">
    <location>
        <begin position="15"/>
        <end position="42"/>
    </location>
</feature>
<dbReference type="GO" id="GO:0007131">
    <property type="term" value="P:reciprocal meiotic recombination"/>
    <property type="evidence" value="ECO:0000318"/>
    <property type="project" value="GO_Central"/>
</dbReference>
<reference evidence="4 5" key="1">
    <citation type="journal article" date="2009" name="Nat. Genet.">
        <title>The genome of the cucumber, Cucumis sativus L.</title>
        <authorList>
            <person name="Huang S."/>
            <person name="Li R."/>
            <person name="Zhang Z."/>
            <person name="Li L."/>
            <person name="Gu X."/>
            <person name="Fan W."/>
            <person name="Lucas W.J."/>
            <person name="Wang X."/>
            <person name="Xie B."/>
            <person name="Ni P."/>
            <person name="Ren Y."/>
            <person name="Zhu H."/>
            <person name="Li J."/>
            <person name="Lin K."/>
            <person name="Jin W."/>
            <person name="Fei Z."/>
            <person name="Li G."/>
            <person name="Staub J."/>
            <person name="Kilian A."/>
            <person name="van der Vossen E.A."/>
            <person name="Wu Y."/>
            <person name="Guo J."/>
            <person name="He J."/>
            <person name="Jia Z."/>
            <person name="Ren Y."/>
            <person name="Tian G."/>
            <person name="Lu Y."/>
            <person name="Ruan J."/>
            <person name="Qian W."/>
            <person name="Wang M."/>
            <person name="Huang Q."/>
            <person name="Li B."/>
            <person name="Xuan Z."/>
            <person name="Cao J."/>
            <person name="Asan"/>
            <person name="Wu Z."/>
            <person name="Zhang J."/>
            <person name="Cai Q."/>
            <person name="Bai Y."/>
            <person name="Zhao B."/>
            <person name="Han Y."/>
            <person name="Li Y."/>
            <person name="Li X."/>
            <person name="Wang S."/>
            <person name="Shi Q."/>
            <person name="Liu S."/>
            <person name="Cho W.K."/>
            <person name="Kim J.Y."/>
            <person name="Xu Y."/>
            <person name="Heller-Uszynska K."/>
            <person name="Miao H."/>
            <person name="Cheng Z."/>
            <person name="Zhang S."/>
            <person name="Wu J."/>
            <person name="Yang Y."/>
            <person name="Kang H."/>
            <person name="Li M."/>
            <person name="Liang H."/>
            <person name="Ren X."/>
            <person name="Shi Z."/>
            <person name="Wen M."/>
            <person name="Jian M."/>
            <person name="Yang H."/>
            <person name="Zhang G."/>
            <person name="Yang Z."/>
            <person name="Chen R."/>
            <person name="Liu S."/>
            <person name="Li J."/>
            <person name="Ma L."/>
            <person name="Liu H."/>
            <person name="Zhou Y."/>
            <person name="Zhao J."/>
            <person name="Fang X."/>
            <person name="Li G."/>
            <person name="Fang L."/>
            <person name="Li Y."/>
            <person name="Liu D."/>
            <person name="Zheng H."/>
            <person name="Zhang Y."/>
            <person name="Qin N."/>
            <person name="Li Z."/>
            <person name="Yang G."/>
            <person name="Yang S."/>
            <person name="Bolund L."/>
            <person name="Kristiansen K."/>
            <person name="Zheng H."/>
            <person name="Li S."/>
            <person name="Zhang X."/>
            <person name="Yang H."/>
            <person name="Wang J."/>
            <person name="Sun R."/>
            <person name="Zhang B."/>
            <person name="Jiang S."/>
            <person name="Wang J."/>
            <person name="Du Y."/>
            <person name="Li S."/>
        </authorList>
    </citation>
    <scope>NUCLEOTIDE SEQUENCE [LARGE SCALE GENOMIC DNA]</scope>
    <source>
        <strain evidence="5">cv. 9930</strain>
    </source>
</reference>